<evidence type="ECO:0000313" key="1">
    <source>
        <dbReference type="EMBL" id="PXY91396.1"/>
    </source>
</evidence>
<gene>
    <name evidence="1" type="ORF">DKK78_03425</name>
</gene>
<accession>A0A2V4DSM6</accession>
<dbReference type="EMBL" id="QGLO01000004">
    <property type="protein sequence ID" value="PXY91396.1"/>
    <property type="molecule type" value="Genomic_DNA"/>
</dbReference>
<organism evidence="1 2">
    <name type="scientific">Gilliamella apis</name>
    <dbReference type="NCBI Taxonomy" id="1970738"/>
    <lineage>
        <taxon>Bacteria</taxon>
        <taxon>Pseudomonadati</taxon>
        <taxon>Pseudomonadota</taxon>
        <taxon>Gammaproteobacteria</taxon>
        <taxon>Orbales</taxon>
        <taxon>Orbaceae</taxon>
        <taxon>Gilliamella</taxon>
    </lineage>
</organism>
<name>A0A2V4DSM6_9GAMM</name>
<dbReference type="Proteomes" id="UP000247673">
    <property type="component" value="Unassembled WGS sequence"/>
</dbReference>
<comment type="caution">
    <text evidence="1">The sequence shown here is derived from an EMBL/GenBank/DDBJ whole genome shotgun (WGS) entry which is preliminary data.</text>
</comment>
<protein>
    <submittedName>
        <fullName evidence="1">Uncharacterized protein</fullName>
    </submittedName>
</protein>
<sequence>MRKLLVNHCSLGQYHMLDKIAYDHVTEIRKRGANVAKIKYELSERVKKFTDEERNKLRELIKKWLENIK</sequence>
<keyword evidence="2" id="KW-1185">Reference proteome</keyword>
<proteinExistence type="predicted"/>
<dbReference type="AlphaFoldDB" id="A0A2V4DSM6"/>
<reference evidence="1 2" key="1">
    <citation type="submission" date="2018-05" db="EMBL/GenBank/DDBJ databases">
        <title>Reference genomes for bee gut microbiota database.</title>
        <authorList>
            <person name="Ellegaard K.M."/>
        </authorList>
    </citation>
    <scope>NUCLEOTIDE SEQUENCE [LARGE SCALE GENOMIC DNA]</scope>
    <source>
        <strain evidence="1 2">ESL0172</strain>
    </source>
</reference>
<evidence type="ECO:0000313" key="2">
    <source>
        <dbReference type="Proteomes" id="UP000247673"/>
    </source>
</evidence>